<evidence type="ECO:0000256" key="8">
    <source>
        <dbReference type="ARBA" id="ARBA00022989"/>
    </source>
</evidence>
<evidence type="ECO:0000256" key="6">
    <source>
        <dbReference type="ARBA" id="ARBA00022801"/>
    </source>
</evidence>
<dbReference type="Pfam" id="PF17820">
    <property type="entry name" value="PDZ_6"/>
    <property type="match status" value="1"/>
</dbReference>
<keyword evidence="5 11" id="KW-0812">Transmembrane</keyword>
<dbReference type="PANTHER" id="PTHR42837:SF2">
    <property type="entry name" value="MEMBRANE METALLOPROTEASE ARASP2, CHLOROPLASTIC-RELATED"/>
    <property type="match status" value="1"/>
</dbReference>
<comment type="subcellular location">
    <subcellularLocation>
        <location evidence="2">Membrane</location>
        <topology evidence="2">Multi-pass membrane protein</topology>
    </subcellularLocation>
</comment>
<feature type="transmembrane region" description="Helical" evidence="11">
    <location>
        <begin position="258"/>
        <end position="278"/>
    </location>
</feature>
<feature type="domain" description="PDZ" evidence="12">
    <location>
        <begin position="103"/>
        <end position="174"/>
    </location>
</feature>
<keyword evidence="6 11" id="KW-0378">Hydrolase</keyword>
<evidence type="ECO:0000313" key="13">
    <source>
        <dbReference type="EMBL" id="WAW15687.1"/>
    </source>
</evidence>
<name>A0ABY7JQQ4_9FIRM</name>
<keyword evidence="10 11" id="KW-0472">Membrane</keyword>
<evidence type="ECO:0000256" key="11">
    <source>
        <dbReference type="RuleBase" id="RU362031"/>
    </source>
</evidence>
<organism evidence="13 14">
    <name type="scientific">Peptostreptococcus equinus</name>
    <dbReference type="NCBI Taxonomy" id="3003601"/>
    <lineage>
        <taxon>Bacteria</taxon>
        <taxon>Bacillati</taxon>
        <taxon>Bacillota</taxon>
        <taxon>Clostridia</taxon>
        <taxon>Peptostreptococcales</taxon>
        <taxon>Peptostreptococcaceae</taxon>
        <taxon>Peptostreptococcus</taxon>
    </lineage>
</organism>
<evidence type="ECO:0000256" key="1">
    <source>
        <dbReference type="ARBA" id="ARBA00001947"/>
    </source>
</evidence>
<dbReference type="SUPFAM" id="SSF50156">
    <property type="entry name" value="PDZ domain-like"/>
    <property type="match status" value="1"/>
</dbReference>
<dbReference type="GO" id="GO:0008237">
    <property type="term" value="F:metallopeptidase activity"/>
    <property type="evidence" value="ECO:0007669"/>
    <property type="project" value="UniProtKB-KW"/>
</dbReference>
<dbReference type="SMART" id="SM00228">
    <property type="entry name" value="PDZ"/>
    <property type="match status" value="1"/>
</dbReference>
<comment type="similarity">
    <text evidence="3 11">Belongs to the peptidase M50B family.</text>
</comment>
<accession>A0ABY7JQQ4</accession>
<keyword evidence="7 11" id="KW-0862">Zinc</keyword>
<evidence type="ECO:0000256" key="2">
    <source>
        <dbReference type="ARBA" id="ARBA00004141"/>
    </source>
</evidence>
<dbReference type="EMBL" id="CP114052">
    <property type="protein sequence ID" value="WAW15687.1"/>
    <property type="molecule type" value="Genomic_DNA"/>
</dbReference>
<keyword evidence="9 11" id="KW-0482">Metalloprotease</keyword>
<feature type="transmembrane region" description="Helical" evidence="11">
    <location>
        <begin position="88"/>
        <end position="107"/>
    </location>
</feature>
<evidence type="ECO:0000256" key="10">
    <source>
        <dbReference type="ARBA" id="ARBA00023136"/>
    </source>
</evidence>
<evidence type="ECO:0000259" key="12">
    <source>
        <dbReference type="SMART" id="SM00228"/>
    </source>
</evidence>
<dbReference type="CDD" id="cd23081">
    <property type="entry name" value="cpPDZ_EcRseP-like"/>
    <property type="match status" value="1"/>
</dbReference>
<keyword evidence="4" id="KW-0645">Protease</keyword>
<evidence type="ECO:0000256" key="4">
    <source>
        <dbReference type="ARBA" id="ARBA00022670"/>
    </source>
</evidence>
<dbReference type="InterPro" id="IPR008915">
    <property type="entry name" value="Peptidase_M50"/>
</dbReference>
<dbReference type="CDD" id="cd06163">
    <property type="entry name" value="S2P-M50_PDZ_RseP-like"/>
    <property type="match status" value="1"/>
</dbReference>
<proteinExistence type="inferred from homology"/>
<evidence type="ECO:0000313" key="14">
    <source>
        <dbReference type="Proteomes" id="UP001164187"/>
    </source>
</evidence>
<evidence type="ECO:0000256" key="7">
    <source>
        <dbReference type="ARBA" id="ARBA00022833"/>
    </source>
</evidence>
<dbReference type="RefSeq" id="WP_269312364.1">
    <property type="nucleotide sequence ID" value="NZ_CP114052.1"/>
</dbReference>
<dbReference type="InterPro" id="IPR041489">
    <property type="entry name" value="PDZ_6"/>
</dbReference>
<dbReference type="Proteomes" id="UP001164187">
    <property type="component" value="Chromosome"/>
</dbReference>
<evidence type="ECO:0000256" key="9">
    <source>
        <dbReference type="ARBA" id="ARBA00023049"/>
    </source>
</evidence>
<comment type="cofactor">
    <cofactor evidence="1 11">
        <name>Zn(2+)</name>
        <dbReference type="ChEBI" id="CHEBI:29105"/>
    </cofactor>
</comment>
<dbReference type="InterPro" id="IPR004387">
    <property type="entry name" value="Pept_M50_Zn"/>
</dbReference>
<dbReference type="Pfam" id="PF02163">
    <property type="entry name" value="Peptidase_M50"/>
    <property type="match status" value="1"/>
</dbReference>
<dbReference type="EC" id="3.4.24.-" evidence="11"/>
<dbReference type="Gene3D" id="2.30.42.10">
    <property type="match status" value="1"/>
</dbReference>
<reference evidence="13" key="1">
    <citation type="submission" date="2022-12" db="EMBL/GenBank/DDBJ databases">
        <title>Peptostreptococcus.</title>
        <authorList>
            <person name="Lee S.H."/>
        </authorList>
    </citation>
    <scope>NUCLEOTIDE SEQUENCE</scope>
    <source>
        <strain evidence="13">CBA3647</strain>
    </source>
</reference>
<feature type="transmembrane region" description="Helical" evidence="11">
    <location>
        <begin position="309"/>
        <end position="327"/>
    </location>
</feature>
<evidence type="ECO:0000256" key="5">
    <source>
        <dbReference type="ARBA" id="ARBA00022692"/>
    </source>
</evidence>
<evidence type="ECO:0000256" key="3">
    <source>
        <dbReference type="ARBA" id="ARBA00007931"/>
    </source>
</evidence>
<keyword evidence="11" id="KW-0479">Metal-binding</keyword>
<sequence length="335" mass="36960">MKIILALIAFGFIIFIHELGHFYFAKRAGVTIHEFSIGMGPKLYQKTKNGTLYALRLFPIGGYVAMEGEDEESNDPNSFGKKTIGQRLLSIIAGPLANIILCILLLIPVHMLLGVQTTTFEQVLPNSAAQSAGLKRNDKILAINGKNINSFDQLSQTTTLNKGKEMTIKYQRNSEIKTTKLKPKMLNGKYMIGIKPKMEKSYIKAPIKAIESTYNTSKAMLEFLWKLITGQMSKSIVNNLAGPVGVVGMFSKAASDGIIYFMYLTAIISLNIGIFNLLPIPALDGWRILILLIEAIRGGKKLPAKIEGAINGGGLMVLLALMIFITYKDILRLFK</sequence>
<dbReference type="PANTHER" id="PTHR42837">
    <property type="entry name" value="REGULATOR OF SIGMA-E PROTEASE RSEP"/>
    <property type="match status" value="1"/>
</dbReference>
<dbReference type="InterPro" id="IPR001478">
    <property type="entry name" value="PDZ"/>
</dbReference>
<keyword evidence="8 11" id="KW-1133">Transmembrane helix</keyword>
<dbReference type="NCBIfam" id="TIGR00054">
    <property type="entry name" value="RIP metalloprotease RseP"/>
    <property type="match status" value="1"/>
</dbReference>
<dbReference type="InterPro" id="IPR036034">
    <property type="entry name" value="PDZ_sf"/>
</dbReference>
<protein>
    <recommendedName>
        <fullName evidence="11">Zinc metalloprotease</fullName>
        <ecNumber evidence="11">3.4.24.-</ecNumber>
    </recommendedName>
</protein>
<gene>
    <name evidence="13" type="primary">rseP</name>
    <name evidence="13" type="ORF">O0R46_04355</name>
</gene>
<keyword evidence="14" id="KW-1185">Reference proteome</keyword>